<comment type="caution">
    <text evidence="2">The sequence shown here is derived from an EMBL/GenBank/DDBJ whole genome shotgun (WGS) entry which is preliminary data.</text>
</comment>
<organism evidence="2 3">
    <name type="scientific">Citricoccus alkalitolerans</name>
    <dbReference type="NCBI Taxonomy" id="246603"/>
    <lineage>
        <taxon>Bacteria</taxon>
        <taxon>Bacillati</taxon>
        <taxon>Actinomycetota</taxon>
        <taxon>Actinomycetes</taxon>
        <taxon>Micrococcales</taxon>
        <taxon>Micrococcaceae</taxon>
        <taxon>Citricoccus</taxon>
    </lineage>
</organism>
<feature type="region of interest" description="Disordered" evidence="1">
    <location>
        <begin position="1"/>
        <end position="28"/>
    </location>
</feature>
<protein>
    <submittedName>
        <fullName evidence="2">Uncharacterized protein</fullName>
    </submittedName>
</protein>
<dbReference type="EMBL" id="JBHSEN010000001">
    <property type="protein sequence ID" value="MFC4428399.1"/>
    <property type="molecule type" value="Genomic_DNA"/>
</dbReference>
<proteinExistence type="predicted"/>
<accession>A0ABV8XU26</accession>
<name>A0ABV8XU26_9MICC</name>
<evidence type="ECO:0000313" key="3">
    <source>
        <dbReference type="Proteomes" id="UP001595965"/>
    </source>
</evidence>
<gene>
    <name evidence="2" type="ORF">ACFO0K_01740</name>
</gene>
<dbReference type="RefSeq" id="WP_344230148.1">
    <property type="nucleotide sequence ID" value="NZ_BAAALH010000002.1"/>
</dbReference>
<evidence type="ECO:0000313" key="2">
    <source>
        <dbReference type="EMBL" id="MFC4428399.1"/>
    </source>
</evidence>
<sequence>MVEQELPVQPDSEDEAVVDRKPPVEANDADVVEQLTVYPLDEEDEYPHDA</sequence>
<evidence type="ECO:0000256" key="1">
    <source>
        <dbReference type="SAM" id="MobiDB-lite"/>
    </source>
</evidence>
<keyword evidence="3" id="KW-1185">Reference proteome</keyword>
<dbReference type="Proteomes" id="UP001595965">
    <property type="component" value="Unassembled WGS sequence"/>
</dbReference>
<reference evidence="3" key="1">
    <citation type="journal article" date="2019" name="Int. J. Syst. Evol. Microbiol.">
        <title>The Global Catalogue of Microorganisms (GCM) 10K type strain sequencing project: providing services to taxonomists for standard genome sequencing and annotation.</title>
        <authorList>
            <consortium name="The Broad Institute Genomics Platform"/>
            <consortium name="The Broad Institute Genome Sequencing Center for Infectious Disease"/>
            <person name="Wu L."/>
            <person name="Ma J."/>
        </authorList>
    </citation>
    <scope>NUCLEOTIDE SEQUENCE [LARGE SCALE GENOMIC DNA]</scope>
    <source>
        <strain evidence="3">CGMCC 1.12125</strain>
    </source>
</reference>